<sequence length="79" mass="9335">FQYLCRYKRRENMDSFTFCPGKVEQTEKECLECLLEFCGSSDPSWSVLSNFTHFLNWQLRKCEKSVFCSPVVGKQFLGF</sequence>
<name>A0A7L2AI53_9GRUI</name>
<dbReference type="InterPro" id="IPR031248">
    <property type="entry name" value="RNF213"/>
</dbReference>
<dbReference type="PANTHER" id="PTHR22605:SF16">
    <property type="entry name" value="E3 UBIQUITIN-PROTEIN LIGASE RNF213"/>
    <property type="match status" value="1"/>
</dbReference>
<reference evidence="1 2" key="1">
    <citation type="submission" date="2019-09" db="EMBL/GenBank/DDBJ databases">
        <title>Bird 10,000 Genomes (B10K) Project - Family phase.</title>
        <authorList>
            <person name="Zhang G."/>
        </authorList>
    </citation>
    <scope>NUCLEOTIDE SEQUENCE [LARGE SCALE GENOMIC DNA]</scope>
    <source>
        <strain evidence="1">B10K-DU-001-55</strain>
        <tissue evidence="1">Muscle</tissue>
    </source>
</reference>
<keyword evidence="2" id="KW-1185">Reference proteome</keyword>
<dbReference type="GO" id="GO:0016874">
    <property type="term" value="F:ligase activity"/>
    <property type="evidence" value="ECO:0007669"/>
    <property type="project" value="UniProtKB-KW"/>
</dbReference>
<evidence type="ECO:0000313" key="2">
    <source>
        <dbReference type="Proteomes" id="UP000590868"/>
    </source>
</evidence>
<accession>A0A7L2AI53</accession>
<protein>
    <submittedName>
        <fullName evidence="1">RN213 ligase</fullName>
    </submittedName>
</protein>
<gene>
    <name evidence="1" type="primary">Rnf213_0</name>
    <name evidence="1" type="ORF">HELFUL_R14921</name>
</gene>
<proteinExistence type="predicted"/>
<dbReference type="GO" id="GO:0004842">
    <property type="term" value="F:ubiquitin-protein transferase activity"/>
    <property type="evidence" value="ECO:0007669"/>
    <property type="project" value="InterPro"/>
</dbReference>
<dbReference type="PANTHER" id="PTHR22605">
    <property type="entry name" value="RZ-TYPE DOMAIN-CONTAINING PROTEIN"/>
    <property type="match status" value="1"/>
</dbReference>
<feature type="non-terminal residue" evidence="1">
    <location>
        <position position="1"/>
    </location>
</feature>
<keyword evidence="1" id="KW-0436">Ligase</keyword>
<organism evidence="1 2">
    <name type="scientific">Heliornis fulica</name>
    <name type="common">sungrebe</name>
    <dbReference type="NCBI Taxonomy" id="54369"/>
    <lineage>
        <taxon>Eukaryota</taxon>
        <taxon>Metazoa</taxon>
        <taxon>Chordata</taxon>
        <taxon>Craniata</taxon>
        <taxon>Vertebrata</taxon>
        <taxon>Euteleostomi</taxon>
        <taxon>Archelosauria</taxon>
        <taxon>Archosauria</taxon>
        <taxon>Dinosauria</taxon>
        <taxon>Saurischia</taxon>
        <taxon>Theropoda</taxon>
        <taxon>Coelurosauria</taxon>
        <taxon>Aves</taxon>
        <taxon>Neognathae</taxon>
        <taxon>Neoaves</taxon>
        <taxon>Gruiformes</taxon>
        <taxon>Heliornithidae</taxon>
        <taxon>Heliornis</taxon>
    </lineage>
</organism>
<dbReference type="EMBL" id="VXBZ01001769">
    <property type="protein sequence ID" value="NXP45140.1"/>
    <property type="molecule type" value="Genomic_DNA"/>
</dbReference>
<feature type="non-terminal residue" evidence="1">
    <location>
        <position position="79"/>
    </location>
</feature>
<dbReference type="OrthoDB" id="2423195at2759"/>
<comment type="caution">
    <text evidence="1">The sequence shown here is derived from an EMBL/GenBank/DDBJ whole genome shotgun (WGS) entry which is preliminary data.</text>
</comment>
<dbReference type="Proteomes" id="UP000590868">
    <property type="component" value="Unassembled WGS sequence"/>
</dbReference>
<dbReference type="GO" id="GO:0016887">
    <property type="term" value="F:ATP hydrolysis activity"/>
    <property type="evidence" value="ECO:0007669"/>
    <property type="project" value="InterPro"/>
</dbReference>
<dbReference type="AlphaFoldDB" id="A0A7L2AI53"/>
<evidence type="ECO:0000313" key="1">
    <source>
        <dbReference type="EMBL" id="NXP45140.1"/>
    </source>
</evidence>